<feature type="transmembrane region" description="Helical" evidence="1">
    <location>
        <begin position="12"/>
        <end position="35"/>
    </location>
</feature>
<protein>
    <recommendedName>
        <fullName evidence="4">AsmA-like C-terminal domain-containing protein</fullName>
    </recommendedName>
</protein>
<evidence type="ECO:0000313" key="2">
    <source>
        <dbReference type="EMBL" id="WPX97785.1"/>
    </source>
</evidence>
<proteinExistence type="predicted"/>
<gene>
    <name evidence="2" type="ORF">Fokcrypt_00303</name>
</gene>
<accession>A0ABZ0USA6</accession>
<evidence type="ECO:0008006" key="4">
    <source>
        <dbReference type="Google" id="ProtNLM"/>
    </source>
</evidence>
<name>A0ABZ0USA6_9RICK</name>
<evidence type="ECO:0000313" key="3">
    <source>
        <dbReference type="Proteomes" id="UP001325140"/>
    </source>
</evidence>
<organism evidence="2 3">
    <name type="scientific">Candidatus Fokinia crypta</name>
    <dbReference type="NCBI Taxonomy" id="1920990"/>
    <lineage>
        <taxon>Bacteria</taxon>
        <taxon>Pseudomonadati</taxon>
        <taxon>Pseudomonadota</taxon>
        <taxon>Alphaproteobacteria</taxon>
        <taxon>Rickettsiales</taxon>
        <taxon>Candidatus Midichloriaceae</taxon>
        <taxon>Candidatus Fokinia</taxon>
    </lineage>
</organism>
<reference evidence="2" key="1">
    <citation type="submission" date="2022-10" db="EMBL/GenBank/DDBJ databases">
        <title>Host association and intracellularity evolved multiple times independently in the Rickettsiales.</title>
        <authorList>
            <person name="Castelli M."/>
            <person name="Nardi T."/>
            <person name="Gammuto L."/>
            <person name="Bellinzona G."/>
            <person name="Sabaneyeva E."/>
            <person name="Potekhin A."/>
            <person name="Serra V."/>
            <person name="Petroni G."/>
            <person name="Sassera D."/>
        </authorList>
    </citation>
    <scope>NUCLEOTIDE SEQUENCE [LARGE SCALE GENOMIC DNA]</scope>
    <source>
        <strain evidence="2">US_Bl 11III1</strain>
    </source>
</reference>
<evidence type="ECO:0000256" key="1">
    <source>
        <dbReference type="SAM" id="Phobius"/>
    </source>
</evidence>
<sequence length="1020" mass="116792">MRSTLSYQIRKIAKSIIVVSLLIMLFISLLTLLHIRLTKHQILLAQNIAMKYIELPNDKELVFQNVELKFRNFLSSLEIQCTTLITDKVSPHFQYALPSTKISLSLLPWSFLSIDSILLSDYKIDTEILCTLNEYIKSTGAQHINFKALSKILALAPHKVELQNITLQYSQKEQILLEKLTINLNDNHEKYDVESTGIAKRHTTRYSIKLNTIIGPQFDNNTYISSKTNIAFTKYEPTKKDIPLKTNYEISINQSAPHLFDISFDFHDVYAKNIFFYDSEKLDNITGNGSLNIKSKILNISNGKITTDNMITAQFNLQYQYEIPQFDFFIKNTSRISRNDFLMYWPRKLEKKAKKFIQENVFFDNIAEGGELRFSYIENKIKSFSWNANTVNSKFAPLSLLFPIVSGENVAISGKFYNKETNIHLDAKNAYADFSKISSKHKFQKNNLLYIPNGKADITLGARKNLMDITYYIDGKIISYLDVIKALFTQKSVKSIVNIIDDNFDVQNTEGMFLMNLQFDLLKSNIPIFKINGYIDKIALKNTSYTHQIQQLLGSNIKLSNVLLSWHKDTIQVYTECHNSKNVHQAFLNYSLAQKNKEIVENSDFNFSECKEKIFAFSKLKQKNFGITPVSLVGANRANQLIVRSSIYNPIYFGDTKITPQDRLDTFISLDINNQIYLKTINIKCPYISIYRSVNPVNITDVNATVYKIDNTYKFSLSSSAISYDGTVTVNNENNEKIFTITPTHAISKEEKTIIKKDGNSISIDIKQNTLNLSGLTITDILNLYNNKRNNYAISLALDIKNILLGQKIRLSNTLLNYIRNSDEKDTKFACVTNSIGNTGHYGITYANDKLSVQLQNVMSLVEKFANLQQFKKGNVKLSTNFKTIGQKQHLDENILLISNLDIHNNKLINIATRILSLYPSMTNIAKIITMQQQISIQDSKCYISDLSLNKISLIGCNIESDMFTITGTGGADMQKNEIEFKGKIMLKTFIDVLFLPINAIIHRKDYRPKFTFNFKEKIF</sequence>
<keyword evidence="1" id="KW-1133">Transmembrane helix</keyword>
<keyword evidence="1" id="KW-0812">Transmembrane</keyword>
<dbReference type="EMBL" id="CP110343">
    <property type="protein sequence ID" value="WPX97785.1"/>
    <property type="molecule type" value="Genomic_DNA"/>
</dbReference>
<keyword evidence="1" id="KW-0472">Membrane</keyword>
<keyword evidence="3" id="KW-1185">Reference proteome</keyword>
<dbReference type="Proteomes" id="UP001325140">
    <property type="component" value="Chromosome"/>
</dbReference>